<dbReference type="InterPro" id="IPR000421">
    <property type="entry name" value="FA58C"/>
</dbReference>
<evidence type="ECO:0000259" key="9">
    <source>
        <dbReference type="PROSITE" id="PS50022"/>
    </source>
</evidence>
<evidence type="ECO:0000313" key="10">
    <source>
        <dbReference type="EMBL" id="MCF1716883.1"/>
    </source>
</evidence>
<dbReference type="Gene3D" id="2.60.120.260">
    <property type="entry name" value="Galactose-binding domain-like"/>
    <property type="match status" value="1"/>
</dbReference>
<keyword evidence="7" id="KW-0326">Glycosidase</keyword>
<keyword evidence="6 8" id="KW-0472">Membrane</keyword>
<feature type="domain" description="F5/8 type C" evidence="9">
    <location>
        <begin position="477"/>
        <end position="627"/>
    </location>
</feature>
<accession>A0ABS9BP39</accession>
<evidence type="ECO:0000256" key="8">
    <source>
        <dbReference type="SAM" id="Phobius"/>
    </source>
</evidence>
<dbReference type="Gene3D" id="2.115.10.20">
    <property type="entry name" value="Glycosyl hydrolase domain, family 43"/>
    <property type="match status" value="1"/>
</dbReference>
<dbReference type="InterPro" id="IPR023296">
    <property type="entry name" value="Glyco_hydro_beta-prop_sf"/>
</dbReference>
<comment type="caution">
    <text evidence="10">The sequence shown here is derived from an EMBL/GenBank/DDBJ whole genome shotgun (WGS) entry which is preliminary data.</text>
</comment>
<evidence type="ECO:0000313" key="11">
    <source>
        <dbReference type="Proteomes" id="UP001200145"/>
    </source>
</evidence>
<gene>
    <name evidence="10" type="ORF">L0U88_19740</name>
</gene>
<comment type="subcellular location">
    <subcellularLocation>
        <location evidence="1">Membrane</location>
        <topology evidence="1">Multi-pass membrane protein</topology>
    </subcellularLocation>
</comment>
<evidence type="ECO:0000256" key="3">
    <source>
        <dbReference type="ARBA" id="ARBA00022692"/>
    </source>
</evidence>
<evidence type="ECO:0000256" key="2">
    <source>
        <dbReference type="ARBA" id="ARBA00009865"/>
    </source>
</evidence>
<dbReference type="PROSITE" id="PS50022">
    <property type="entry name" value="FA58C_3"/>
    <property type="match status" value="1"/>
</dbReference>
<dbReference type="Pfam" id="PF04616">
    <property type="entry name" value="Glyco_hydro_43"/>
    <property type="match status" value="1"/>
</dbReference>
<feature type="transmembrane region" description="Helical" evidence="8">
    <location>
        <begin position="111"/>
        <end position="130"/>
    </location>
</feature>
<dbReference type="SUPFAM" id="SSF75005">
    <property type="entry name" value="Arabinanase/levansucrase/invertase"/>
    <property type="match status" value="1"/>
</dbReference>
<dbReference type="Pfam" id="PF07681">
    <property type="entry name" value="DoxX"/>
    <property type="match status" value="1"/>
</dbReference>
<feature type="transmembrane region" description="Helical" evidence="8">
    <location>
        <begin position="68"/>
        <end position="99"/>
    </location>
</feature>
<dbReference type="InterPro" id="IPR013783">
    <property type="entry name" value="Ig-like_fold"/>
</dbReference>
<dbReference type="PANTHER" id="PTHR42812:SF14">
    <property type="entry name" value="SECRETED PROTEIN"/>
    <property type="match status" value="1"/>
</dbReference>
<dbReference type="Pfam" id="PF00754">
    <property type="entry name" value="F5_F8_type_C"/>
    <property type="match status" value="1"/>
</dbReference>
<organism evidence="10 11">
    <name type="scientific">Flavihumibacter fluminis</name>
    <dbReference type="NCBI Taxonomy" id="2909236"/>
    <lineage>
        <taxon>Bacteria</taxon>
        <taxon>Pseudomonadati</taxon>
        <taxon>Bacteroidota</taxon>
        <taxon>Chitinophagia</taxon>
        <taxon>Chitinophagales</taxon>
        <taxon>Chitinophagaceae</taxon>
        <taxon>Flavihumibacter</taxon>
    </lineage>
</organism>
<keyword evidence="3 8" id="KW-0812">Transmembrane</keyword>
<dbReference type="SUPFAM" id="SSF49785">
    <property type="entry name" value="Galactose-binding domain-like"/>
    <property type="match status" value="1"/>
</dbReference>
<reference evidence="10 11" key="1">
    <citation type="submission" date="2022-01" db="EMBL/GenBank/DDBJ databases">
        <title>Flavihumibacter sp. nov., isolated from sediment of a river.</title>
        <authorList>
            <person name="Liu H."/>
        </authorList>
    </citation>
    <scope>NUCLEOTIDE SEQUENCE [LARGE SCALE GENOMIC DNA]</scope>
    <source>
        <strain evidence="10 11">RY-1</strain>
    </source>
</reference>
<dbReference type="CDD" id="cd08982">
    <property type="entry name" value="GH43-like"/>
    <property type="match status" value="1"/>
</dbReference>
<name>A0ABS9BP39_9BACT</name>
<evidence type="ECO:0000256" key="1">
    <source>
        <dbReference type="ARBA" id="ARBA00004141"/>
    </source>
</evidence>
<dbReference type="RefSeq" id="WP_234868443.1">
    <property type="nucleotide sequence ID" value="NZ_JAKEVY010000007.1"/>
</dbReference>
<dbReference type="InterPro" id="IPR008979">
    <property type="entry name" value="Galactose-bd-like_sf"/>
</dbReference>
<dbReference type="SUPFAM" id="SSF49265">
    <property type="entry name" value="Fibronectin type III"/>
    <property type="match status" value="1"/>
</dbReference>
<dbReference type="Gene3D" id="2.60.40.10">
    <property type="entry name" value="Immunoglobulins"/>
    <property type="match status" value="1"/>
</dbReference>
<evidence type="ECO:0000256" key="4">
    <source>
        <dbReference type="ARBA" id="ARBA00022801"/>
    </source>
</evidence>
<evidence type="ECO:0000256" key="7">
    <source>
        <dbReference type="ARBA" id="ARBA00023295"/>
    </source>
</evidence>
<dbReference type="InterPro" id="IPR032808">
    <property type="entry name" value="DoxX"/>
</dbReference>
<keyword evidence="11" id="KW-1185">Reference proteome</keyword>
<sequence length="720" mass="82329">MASFNATQKTIWLEPGWALVRIITGILMTYHGWELFDGAKIKEYAGWMPYFSAETAATMAYLGKASELISGILLTIGLFTRLAVWPMIATMLFIAFILGNGKIWYGDQHPFMFVLIGLLFFFRGAGKYSLDQHFFSPKLSIVVLVFASNVCFAQSGKSVATAQTTYCNPINLDYGYTPIPNFSEWGRHRATADPVIVTYKGDYYLFSTNQWGYWWSSDMLNWNFISRKFLKPYHKVYDELCAPAAVVVGDTMLVFGSTYSSNFPLWMSTNPKENEWKEALDSLEIGGWDPAFFLDDDGRFYMYNGSSNRYPLYGIELNRKTFQPIGTRKEMYFLEDWRYGWHRFGEYMDNTFLDGFIEGAWMTKHKEKYYLQWGGPGTEMSGYADGVVVGDSPLGPFTAQSDPVSFKPGGFARGAGHGATYQDPWNNYWHVSTMGINVKNTFERRNGIWPAGFDDDGIMYANTAFGDYPHYLPNGPADHRKSRFTGWMLLNYKKPVQVSSTLGSYTANNAVDESIKTYWSAASGNKGEWFQTDLGDISTIHAIQLNYADQDAEFLGKQTDIYHQYKIYHSQDGKKWNLLIDKSQNRKDVPHDYIELKDPIKTRYLKMENIHMPTGKFALSGFRVFGMGNGSGPPAVKTFLVLRTEKDKRSAYIKWSPVDQAYAYNIYYGTAPDKLYNCIMVHDVNEYYFKGMDKEKVYYYIIEAVNENGVSDKTPVQQVN</sequence>
<proteinExistence type="inferred from homology"/>
<dbReference type="Proteomes" id="UP001200145">
    <property type="component" value="Unassembled WGS sequence"/>
</dbReference>
<evidence type="ECO:0000256" key="6">
    <source>
        <dbReference type="ARBA" id="ARBA00023136"/>
    </source>
</evidence>
<evidence type="ECO:0000256" key="5">
    <source>
        <dbReference type="ARBA" id="ARBA00022989"/>
    </source>
</evidence>
<keyword evidence="4" id="KW-0378">Hydrolase</keyword>
<keyword evidence="5 8" id="KW-1133">Transmembrane helix</keyword>
<comment type="similarity">
    <text evidence="2">Belongs to the glycosyl hydrolase 43 family.</text>
</comment>
<protein>
    <submittedName>
        <fullName evidence="10">Discoidin domain-containing protein</fullName>
    </submittedName>
</protein>
<dbReference type="InterPro" id="IPR036116">
    <property type="entry name" value="FN3_sf"/>
</dbReference>
<dbReference type="PANTHER" id="PTHR42812">
    <property type="entry name" value="BETA-XYLOSIDASE"/>
    <property type="match status" value="1"/>
</dbReference>
<dbReference type="InterPro" id="IPR051795">
    <property type="entry name" value="Glycosyl_Hydrlase_43"/>
</dbReference>
<dbReference type="InterPro" id="IPR006710">
    <property type="entry name" value="Glyco_hydro_43"/>
</dbReference>
<dbReference type="EMBL" id="JAKEVY010000007">
    <property type="protein sequence ID" value="MCF1716883.1"/>
    <property type="molecule type" value="Genomic_DNA"/>
</dbReference>